<proteinExistence type="predicted"/>
<dbReference type="EMBL" id="LHYK01000015">
    <property type="protein sequence ID" value="KXB08046.1"/>
    <property type="molecule type" value="Genomic_DNA"/>
</dbReference>
<evidence type="ECO:0008006" key="3">
    <source>
        <dbReference type="Google" id="ProtNLM"/>
    </source>
</evidence>
<reference evidence="1 2" key="1">
    <citation type="journal article" date="2016" name="Sci. Rep.">
        <title>Metabolic traits of an uncultured archaeal lineage -MSBL1- from brine pools of the Red Sea.</title>
        <authorList>
            <person name="Mwirichia R."/>
            <person name="Alam I."/>
            <person name="Rashid M."/>
            <person name="Vinu M."/>
            <person name="Ba-Alawi W."/>
            <person name="Anthony Kamau A."/>
            <person name="Kamanda Ngugi D."/>
            <person name="Goker M."/>
            <person name="Klenk H.P."/>
            <person name="Bajic V."/>
            <person name="Stingl U."/>
        </authorList>
    </citation>
    <scope>NUCLEOTIDE SEQUENCE [LARGE SCALE GENOMIC DNA]</scope>
    <source>
        <strain evidence="1">SCGC-AAA385D11</strain>
    </source>
</reference>
<organism evidence="1 2">
    <name type="scientific">candidate division MSBL1 archaeon SCGC-AAA385D11</name>
    <dbReference type="NCBI Taxonomy" id="1698286"/>
    <lineage>
        <taxon>Archaea</taxon>
        <taxon>Methanobacteriati</taxon>
        <taxon>Methanobacteriota</taxon>
        <taxon>candidate division MSBL1</taxon>
    </lineage>
</organism>
<name>A0A133VNM7_9EURY</name>
<keyword evidence="2" id="KW-1185">Reference proteome</keyword>
<accession>A0A133VNM7</accession>
<sequence length="83" mass="9458">MEEEVICAVPGCDNPLTEEQREEKIAVCLECEEAGMHLCENCGREIEPERIRDGVSLCKECEMNPSALEGTDYTEYESENYTY</sequence>
<comment type="caution">
    <text evidence="1">The sequence shown here is derived from an EMBL/GenBank/DDBJ whole genome shotgun (WGS) entry which is preliminary data.</text>
</comment>
<protein>
    <recommendedName>
        <fullName evidence="3">DksA C4-type domain-containing protein</fullName>
    </recommendedName>
</protein>
<evidence type="ECO:0000313" key="2">
    <source>
        <dbReference type="Proteomes" id="UP000070256"/>
    </source>
</evidence>
<dbReference type="Proteomes" id="UP000070256">
    <property type="component" value="Unassembled WGS sequence"/>
</dbReference>
<gene>
    <name evidence="1" type="ORF">AKJ58_01080</name>
</gene>
<dbReference type="AlphaFoldDB" id="A0A133VNM7"/>
<evidence type="ECO:0000313" key="1">
    <source>
        <dbReference type="EMBL" id="KXB08046.1"/>
    </source>
</evidence>